<keyword evidence="6" id="KW-1185">Reference proteome</keyword>
<feature type="chain" id="PRO_5012461146" description="Cytochrome c domain-containing protein" evidence="4">
    <location>
        <begin position="27"/>
        <end position="198"/>
    </location>
</feature>
<dbReference type="EMBL" id="LPUF01000003">
    <property type="protein sequence ID" value="OQK15856.1"/>
    <property type="molecule type" value="Genomic_DNA"/>
</dbReference>
<dbReference type="PRINTS" id="PR00606">
    <property type="entry name" value="CYTCHROMECID"/>
</dbReference>
<reference evidence="5 6" key="1">
    <citation type="submission" date="2015-12" db="EMBL/GenBank/DDBJ databases">
        <authorList>
            <person name="Shamseldin A."/>
            <person name="Moawad H."/>
            <person name="Abd El-Rahim W.M."/>
            <person name="Sadowsky M.J."/>
        </authorList>
    </citation>
    <scope>NUCLEOTIDE SEQUENCE [LARGE SCALE GENOMIC DNA]</scope>
    <source>
        <strain evidence="5 6">WF1</strain>
    </source>
</reference>
<organism evidence="5 6">
    <name type="scientific">Methyloprofundus sedimenti</name>
    <dbReference type="NCBI Taxonomy" id="1420851"/>
    <lineage>
        <taxon>Bacteria</taxon>
        <taxon>Pseudomonadati</taxon>
        <taxon>Pseudomonadota</taxon>
        <taxon>Gammaproteobacteria</taxon>
        <taxon>Methylococcales</taxon>
        <taxon>Methylococcaceae</taxon>
        <taxon>Methyloprofundus</taxon>
    </lineage>
</organism>
<keyword evidence="2" id="KW-0249">Electron transport</keyword>
<feature type="binding site" description="covalent" evidence="3">
    <location>
        <position position="151"/>
    </location>
    <ligand>
        <name>heme c</name>
        <dbReference type="ChEBI" id="CHEBI:61717"/>
    </ligand>
</feature>
<evidence type="ECO:0000256" key="1">
    <source>
        <dbReference type="ARBA" id="ARBA00022448"/>
    </source>
</evidence>
<comment type="PTM">
    <text evidence="3">Binds 1 heme c group covalently per subunit.</text>
</comment>
<dbReference type="InterPro" id="IPR002324">
    <property type="entry name" value="Cyt_c_ID"/>
</dbReference>
<keyword evidence="3" id="KW-0479">Metal-binding</keyword>
<dbReference type="SUPFAM" id="SSF46626">
    <property type="entry name" value="Cytochrome c"/>
    <property type="match status" value="2"/>
</dbReference>
<keyword evidence="3" id="KW-0349">Heme</keyword>
<feature type="binding site" description="covalent" evidence="3">
    <location>
        <position position="147"/>
    </location>
    <ligand>
        <name>heme c</name>
        <dbReference type="ChEBI" id="CHEBI:61717"/>
    </ligand>
</feature>
<evidence type="ECO:0000256" key="3">
    <source>
        <dbReference type="PIRSR" id="PIRSR602324-1"/>
    </source>
</evidence>
<name>A0A1V8M300_9GAMM</name>
<keyword evidence="3" id="KW-0408">Iron</keyword>
<dbReference type="GO" id="GO:0020037">
    <property type="term" value="F:heme binding"/>
    <property type="evidence" value="ECO:0007669"/>
    <property type="project" value="InterPro"/>
</dbReference>
<evidence type="ECO:0000313" key="5">
    <source>
        <dbReference type="EMBL" id="OQK15856.1"/>
    </source>
</evidence>
<dbReference type="Proteomes" id="UP000191980">
    <property type="component" value="Unassembled WGS sequence"/>
</dbReference>
<dbReference type="InterPro" id="IPR036909">
    <property type="entry name" value="Cyt_c-like_dom_sf"/>
</dbReference>
<evidence type="ECO:0000256" key="4">
    <source>
        <dbReference type="SAM" id="SignalP"/>
    </source>
</evidence>
<keyword evidence="4" id="KW-0732">Signal</keyword>
<evidence type="ECO:0000313" key="6">
    <source>
        <dbReference type="Proteomes" id="UP000191980"/>
    </source>
</evidence>
<dbReference type="RefSeq" id="WP_198942677.1">
    <property type="nucleotide sequence ID" value="NZ_LPUF01000003.1"/>
</dbReference>
<sequence length="198" mass="21387">MQYTKTPTLSLAFTLIITLIMLQTQAAAEQIKLPPETAKLRVSKLPGYTLATQQCLICHSADYINYQAPDMTQSQWTNEVFKMQRSYGAMFSEHEARSIGAYLAVAYGNAKATDDSVVAASKLDPSAENSNANTIIDVQVLLNNNGCLACHAINKKLVGPAFHEIATKYKGDAGAKSKLAASIQKGVPENGGKCLCRQ</sequence>
<comment type="caution">
    <text evidence="5">The sequence shown here is derived from an EMBL/GenBank/DDBJ whole genome shotgun (WGS) entry which is preliminary data.</text>
</comment>
<dbReference type="STRING" id="1420851.AU255_16840"/>
<gene>
    <name evidence="5" type="ORF">AU255_16840</name>
</gene>
<keyword evidence="1" id="KW-0813">Transport</keyword>
<feature type="signal peptide" evidence="4">
    <location>
        <begin position="1"/>
        <end position="26"/>
    </location>
</feature>
<evidence type="ECO:0008006" key="7">
    <source>
        <dbReference type="Google" id="ProtNLM"/>
    </source>
</evidence>
<dbReference type="AlphaFoldDB" id="A0A1V8M300"/>
<accession>A0A1V8M300</accession>
<proteinExistence type="predicted"/>
<protein>
    <recommendedName>
        <fullName evidence="7">Cytochrome c domain-containing protein</fullName>
    </recommendedName>
</protein>
<dbReference type="Gene3D" id="1.10.760.10">
    <property type="entry name" value="Cytochrome c-like domain"/>
    <property type="match status" value="2"/>
</dbReference>
<dbReference type="GO" id="GO:0009055">
    <property type="term" value="F:electron transfer activity"/>
    <property type="evidence" value="ECO:0007669"/>
    <property type="project" value="InterPro"/>
</dbReference>
<dbReference type="GO" id="GO:0005506">
    <property type="term" value="F:iron ion binding"/>
    <property type="evidence" value="ECO:0007669"/>
    <property type="project" value="InterPro"/>
</dbReference>
<evidence type="ECO:0000256" key="2">
    <source>
        <dbReference type="ARBA" id="ARBA00022982"/>
    </source>
</evidence>